<keyword evidence="4" id="KW-1185">Reference proteome</keyword>
<dbReference type="InterPro" id="IPR013222">
    <property type="entry name" value="Glyco_hyd_98_carb-bd"/>
</dbReference>
<feature type="chain" id="PRO_5046190745" description="Glycosyl hydrolase family 98 putative carbohydrate-binding module domain-containing protein" evidence="1">
    <location>
        <begin position="22"/>
        <end position="261"/>
    </location>
</feature>
<dbReference type="RefSeq" id="WP_236399391.1">
    <property type="nucleotide sequence ID" value="NZ_JAKJHZ010000003.1"/>
</dbReference>
<protein>
    <recommendedName>
        <fullName evidence="2">Glycosyl hydrolase family 98 putative carbohydrate-binding module domain-containing protein</fullName>
    </recommendedName>
</protein>
<evidence type="ECO:0000313" key="3">
    <source>
        <dbReference type="EMBL" id="MCF6376788.1"/>
    </source>
</evidence>
<accession>A0ABS9H9J5</accession>
<proteinExistence type="predicted"/>
<evidence type="ECO:0000259" key="2">
    <source>
        <dbReference type="Pfam" id="PF08305"/>
    </source>
</evidence>
<dbReference type="Pfam" id="PF08305">
    <property type="entry name" value="NPCBM"/>
    <property type="match status" value="1"/>
</dbReference>
<gene>
    <name evidence="3" type="ORF">L2K70_04150</name>
</gene>
<comment type="caution">
    <text evidence="3">The sequence shown here is derived from an EMBL/GenBank/DDBJ whole genome shotgun (WGS) entry which is preliminary data.</text>
</comment>
<reference evidence="3 4" key="1">
    <citation type="submission" date="2022-01" db="EMBL/GenBank/DDBJ databases">
        <title>Nocardioides sp. nov., an actinomycete isolated from mining soil.</title>
        <authorList>
            <person name="Liu L."/>
        </authorList>
    </citation>
    <scope>NUCLEOTIDE SEQUENCE [LARGE SCALE GENOMIC DNA]</scope>
    <source>
        <strain evidence="3 4">KLBMP 9356</strain>
    </source>
</reference>
<organism evidence="3 4">
    <name type="scientific">Nocardioides potassii</name>
    <dbReference type="NCBI Taxonomy" id="2911371"/>
    <lineage>
        <taxon>Bacteria</taxon>
        <taxon>Bacillati</taxon>
        <taxon>Actinomycetota</taxon>
        <taxon>Actinomycetes</taxon>
        <taxon>Propionibacteriales</taxon>
        <taxon>Nocardioidaceae</taxon>
        <taxon>Nocardioides</taxon>
    </lineage>
</organism>
<keyword evidence="1" id="KW-0732">Signal</keyword>
<feature type="signal peptide" evidence="1">
    <location>
        <begin position="1"/>
        <end position="21"/>
    </location>
</feature>
<evidence type="ECO:0000313" key="4">
    <source>
        <dbReference type="Proteomes" id="UP001201161"/>
    </source>
</evidence>
<feature type="domain" description="Glycosyl hydrolase family 98 putative carbohydrate-binding module" evidence="2">
    <location>
        <begin position="152"/>
        <end position="241"/>
    </location>
</feature>
<dbReference type="EMBL" id="JAKJHZ010000003">
    <property type="protein sequence ID" value="MCF6376788.1"/>
    <property type="molecule type" value="Genomic_DNA"/>
</dbReference>
<sequence length="261" mass="26925">MNRITALTATAALAASTLALAAPTQAAPAAKAKAAYSVTASVNKDVAIAEETLIKVKGRVTPKASGQKVLLQQRVGKKKKWVVTGNAKVKANGTYKLTDTPSTPGARQYRVLKPASNGLAKGFSAPVDVEVYRWEKLAYRTAVTSTITARGVTIGTEYFGQSLATITPGTAATTEYTLGRKCTALRATYALTDESATGSSGAITVTADGTPVASHSLAVGSIVADEQIDLTGVFRLKFDATTTATPAATAAVATPEVLCTR</sequence>
<dbReference type="Proteomes" id="UP001201161">
    <property type="component" value="Unassembled WGS sequence"/>
</dbReference>
<name>A0ABS9H9J5_9ACTN</name>
<evidence type="ECO:0000256" key="1">
    <source>
        <dbReference type="SAM" id="SignalP"/>
    </source>
</evidence>